<evidence type="ECO:0000259" key="9">
    <source>
        <dbReference type="Pfam" id="PF02163"/>
    </source>
</evidence>
<reference evidence="10 11" key="1">
    <citation type="submission" date="2020-05" db="EMBL/GenBank/DDBJ databases">
        <title>Genomic Encyclopedia of Type Strains, Phase IV (KMG-V): Genome sequencing to study the core and pangenomes of soil and plant-associated prokaryotes.</title>
        <authorList>
            <person name="Whitman W."/>
        </authorList>
    </citation>
    <scope>NUCLEOTIDE SEQUENCE [LARGE SCALE GENOMIC DNA]</scope>
    <source>
        <strain evidence="10 11">C29</strain>
    </source>
</reference>
<proteinExistence type="inferred from homology"/>
<feature type="transmembrane region" description="Helical" evidence="8">
    <location>
        <begin position="280"/>
        <end position="299"/>
    </location>
</feature>
<dbReference type="InterPro" id="IPR008915">
    <property type="entry name" value="Peptidase_M50"/>
</dbReference>
<dbReference type="RefSeq" id="WP_173807123.1">
    <property type="nucleotide sequence ID" value="NZ_JABSNM010000023.1"/>
</dbReference>
<dbReference type="Pfam" id="PF02163">
    <property type="entry name" value="Peptidase_M50"/>
    <property type="match status" value="1"/>
</dbReference>
<keyword evidence="5 8" id="KW-1133">Transmembrane helix</keyword>
<keyword evidence="4 8" id="KW-0812">Transmembrane</keyword>
<comment type="similarity">
    <text evidence="3">Belongs to the peptidase M50B family.</text>
</comment>
<feature type="transmembrane region" description="Helical" evidence="8">
    <location>
        <begin position="417"/>
        <end position="436"/>
    </location>
</feature>
<keyword evidence="11" id="KW-1185">Reference proteome</keyword>
<keyword evidence="7" id="KW-0175">Coiled coil</keyword>
<evidence type="ECO:0000256" key="4">
    <source>
        <dbReference type="ARBA" id="ARBA00022692"/>
    </source>
</evidence>
<gene>
    <name evidence="10" type="ORF">HNQ01_003867</name>
</gene>
<feature type="transmembrane region" description="Helical" evidence="8">
    <location>
        <begin position="349"/>
        <end position="371"/>
    </location>
</feature>
<evidence type="ECO:0000256" key="2">
    <source>
        <dbReference type="ARBA" id="ARBA00004127"/>
    </source>
</evidence>
<dbReference type="Proteomes" id="UP001516061">
    <property type="component" value="Unassembled WGS sequence"/>
</dbReference>
<organism evidence="10 11">
    <name type="scientific">Sphaerotilus uruguayifluvii</name>
    <dbReference type="NCBI Taxonomy" id="2735897"/>
    <lineage>
        <taxon>Bacteria</taxon>
        <taxon>Pseudomonadati</taxon>
        <taxon>Pseudomonadota</taxon>
        <taxon>Betaproteobacteria</taxon>
        <taxon>Burkholderiales</taxon>
        <taxon>Sphaerotilaceae</taxon>
        <taxon>Sphaerotilus</taxon>
    </lineage>
</organism>
<feature type="transmembrane region" description="Helical" evidence="8">
    <location>
        <begin position="377"/>
        <end position="396"/>
    </location>
</feature>
<evidence type="ECO:0000256" key="8">
    <source>
        <dbReference type="SAM" id="Phobius"/>
    </source>
</evidence>
<evidence type="ECO:0000313" key="10">
    <source>
        <dbReference type="EMBL" id="NRT58101.1"/>
    </source>
</evidence>
<comment type="subcellular location">
    <subcellularLocation>
        <location evidence="2">Endomembrane system</location>
        <topology evidence="2">Multi-pass membrane protein</topology>
    </subcellularLocation>
</comment>
<dbReference type="EMBL" id="JABSNM010000023">
    <property type="protein sequence ID" value="NRT58101.1"/>
    <property type="molecule type" value="Genomic_DNA"/>
</dbReference>
<dbReference type="GO" id="GO:0008237">
    <property type="term" value="F:metallopeptidase activity"/>
    <property type="evidence" value="ECO:0007669"/>
    <property type="project" value="UniProtKB-KW"/>
</dbReference>
<feature type="domain" description="Peptidase M50" evidence="9">
    <location>
        <begin position="193"/>
        <end position="287"/>
    </location>
</feature>
<protein>
    <submittedName>
        <fullName evidence="10">Peptide zinc metalloprotease protein</fullName>
    </submittedName>
</protein>
<keyword evidence="6 8" id="KW-0472">Membrane</keyword>
<sequence length="704" mass="77081">METPLPALRQELRLEPGAPRPDGTPGWTIHDPVQHAHFEIDALDMRLLAAWSQDTPASLLRRLEASAPDLPHGPALQSHLMALIGFLREHHLVRAGTAAEAAALAGQALARRPTPLQWLASRHLSLQIPLLRPSAWLERTLPAVAWLGSPAARLAWMLLTLLGLALLSRQWDRFIGTVPELFTPGGLLLSAGVIVVTKVLHELGHAWVATAQGCRVTSMGVTVMLGVPMLHTDTSEAWRLPSRRQRLWIDAAGVLVETALAGLATLAWTVLPDGALRDAAFVLATTTWLLTLAVNLNPLGRFDGYYFLSDALGLPNLQPRAFALAQWWIETRMLGHASAAPEAVSGRRLALLLAFAALTWLYRMALGLAAALLVYHLVFQALGVLLGLAEAWLLMLRPIVRWARAGRERGLWRTRRTRMRLLGGGALLLALLALPLDRHVEAPVLLAPARQAPLHAPEPARLEQIAIRAGRRVVAGELLMRLSVPSMAIDATRARIALQRDEDRLARGVADTLDLGQRQVLEQQIAENRALLQALDARRQALELRAPQDGVIVDLPDSLQPGDWIAPERELGRIVDTARADAQGHVPQDQAWRLRPGAAARFVADDPDRLARTLRLVALADSASEQIDLRALDARHGGRIATRDDRLGRPVPVRAWQRVVLEPQDGAAPALPLRGVAWIEAEPVSLAGEIARRLQRLLLDELAR</sequence>
<evidence type="ECO:0000256" key="1">
    <source>
        <dbReference type="ARBA" id="ARBA00001947"/>
    </source>
</evidence>
<dbReference type="PANTHER" id="PTHR13325">
    <property type="entry name" value="PROTEASE M50 MEMBRANE-BOUND TRANSCRIPTION FACTOR SITE 2 PROTEASE"/>
    <property type="match status" value="1"/>
</dbReference>
<keyword evidence="10" id="KW-0378">Hydrolase</keyword>
<keyword evidence="10" id="KW-0645">Protease</keyword>
<keyword evidence="10" id="KW-0482">Metalloprotease</keyword>
<comment type="caution">
    <text evidence="10">The sequence shown here is derived from an EMBL/GenBank/DDBJ whole genome shotgun (WGS) entry which is preliminary data.</text>
</comment>
<evidence type="ECO:0000313" key="11">
    <source>
        <dbReference type="Proteomes" id="UP001516061"/>
    </source>
</evidence>
<feature type="coiled-coil region" evidence="7">
    <location>
        <begin position="518"/>
        <end position="545"/>
    </location>
</feature>
<feature type="transmembrane region" description="Helical" evidence="8">
    <location>
        <begin position="206"/>
        <end position="227"/>
    </location>
</feature>
<feature type="transmembrane region" description="Helical" evidence="8">
    <location>
        <begin position="247"/>
        <end position="268"/>
    </location>
</feature>
<accession>A0ABX2G8N9</accession>
<feature type="transmembrane region" description="Helical" evidence="8">
    <location>
        <begin position="143"/>
        <end position="167"/>
    </location>
</feature>
<name>A0ABX2G8N9_9BURK</name>
<feature type="transmembrane region" description="Helical" evidence="8">
    <location>
        <begin position="179"/>
        <end position="200"/>
    </location>
</feature>
<evidence type="ECO:0000256" key="5">
    <source>
        <dbReference type="ARBA" id="ARBA00022989"/>
    </source>
</evidence>
<evidence type="ECO:0000256" key="3">
    <source>
        <dbReference type="ARBA" id="ARBA00007931"/>
    </source>
</evidence>
<dbReference type="InterPro" id="IPR001193">
    <property type="entry name" value="MBTPS2"/>
</dbReference>
<dbReference type="PANTHER" id="PTHR13325:SF3">
    <property type="entry name" value="MEMBRANE-BOUND TRANSCRIPTION FACTOR SITE-2 PROTEASE"/>
    <property type="match status" value="1"/>
</dbReference>
<evidence type="ECO:0000256" key="6">
    <source>
        <dbReference type="ARBA" id="ARBA00023136"/>
    </source>
</evidence>
<comment type="cofactor">
    <cofactor evidence="1">
        <name>Zn(2+)</name>
        <dbReference type="ChEBI" id="CHEBI:29105"/>
    </cofactor>
</comment>
<evidence type="ECO:0000256" key="7">
    <source>
        <dbReference type="SAM" id="Coils"/>
    </source>
</evidence>